<evidence type="ECO:0000313" key="3">
    <source>
        <dbReference type="EMBL" id="GBP82342.1"/>
    </source>
</evidence>
<proteinExistence type="predicted"/>
<keyword evidence="4" id="KW-1185">Reference proteome</keyword>
<dbReference type="Proteomes" id="UP000299102">
    <property type="component" value="Unassembled WGS sequence"/>
</dbReference>
<reference evidence="3 4" key="1">
    <citation type="journal article" date="2019" name="Commun. Biol.">
        <title>The bagworm genome reveals a unique fibroin gene that provides high tensile strength.</title>
        <authorList>
            <person name="Kono N."/>
            <person name="Nakamura H."/>
            <person name="Ohtoshi R."/>
            <person name="Tomita M."/>
            <person name="Numata K."/>
            <person name="Arakawa K."/>
        </authorList>
    </citation>
    <scope>NUCLEOTIDE SEQUENCE [LARGE SCALE GENOMIC DNA]</scope>
</reference>
<protein>
    <recommendedName>
        <fullName evidence="2">Little elongation complex subunit 2 C-terminal domain-containing protein</fullName>
    </recommendedName>
</protein>
<feature type="domain" description="Little elongation complex subunit 2 C-terminal" evidence="2">
    <location>
        <begin position="624"/>
        <end position="818"/>
    </location>
</feature>
<name>A0A4C1Z4U4_EUMVA</name>
<evidence type="ECO:0000313" key="4">
    <source>
        <dbReference type="Proteomes" id="UP000299102"/>
    </source>
</evidence>
<evidence type="ECO:0000259" key="2">
    <source>
        <dbReference type="Pfam" id="PF10505"/>
    </source>
</evidence>
<gene>
    <name evidence="3" type="ORF">EVAR_90977_1</name>
</gene>
<feature type="region of interest" description="Disordered" evidence="1">
    <location>
        <begin position="1051"/>
        <end position="1085"/>
    </location>
</feature>
<accession>A0A4C1Z4U4</accession>
<feature type="compositionally biased region" description="Basic and acidic residues" evidence="1">
    <location>
        <begin position="1064"/>
        <end position="1075"/>
    </location>
</feature>
<dbReference type="GO" id="GO:0008023">
    <property type="term" value="C:transcription elongation factor complex"/>
    <property type="evidence" value="ECO:0007669"/>
    <property type="project" value="InterPro"/>
</dbReference>
<comment type="caution">
    <text evidence="3">The sequence shown here is derived from an EMBL/GenBank/DDBJ whole genome shotgun (WGS) entry which is preliminary data.</text>
</comment>
<dbReference type="Pfam" id="PF10505">
    <property type="entry name" value="NARG2_C"/>
    <property type="match status" value="1"/>
</dbReference>
<evidence type="ECO:0000256" key="1">
    <source>
        <dbReference type="SAM" id="MobiDB-lite"/>
    </source>
</evidence>
<dbReference type="EMBL" id="BGZK01001559">
    <property type="protein sequence ID" value="GBP82342.1"/>
    <property type="molecule type" value="Genomic_DNA"/>
</dbReference>
<dbReference type="AlphaFoldDB" id="A0A4C1Z4U4"/>
<feature type="compositionally biased region" description="Polar residues" evidence="1">
    <location>
        <begin position="1051"/>
        <end position="1063"/>
    </location>
</feature>
<dbReference type="InterPro" id="IPR019535">
    <property type="entry name" value="ICE2_C"/>
</dbReference>
<dbReference type="OrthoDB" id="6288737at2759"/>
<sequence length="1085" mass="124060">MRRQRYPAFLVPHRFARKCSTSKIRITRRSAPLLPQCIITRVCYAYSSMVLRLRACIRVFMSRAYTLTTSSLLTSYFRHEQYGDKEAELALAEGLWAFHTIPTAAVTLKEDSLLEEVSYVANCVNNDVLKRWEKMKTSTNQRWIEVFKNFKDSGIPFQNCLAIVQYLLCLPETNAPTERVFSLTNSLWTSEKCYFEKDSEHFVTEQGLDNSVIEKILSNKFKDPLLSSSESEDESNTPKFNWDKILGNNTNGNKSSNIFTPGMKPLPAYPKLSTLTKQQHYKCLKILAAEHPLVNENNRYPRPTRGDHKTFAQIKPVYEAEQQEYIQWAKKMWSTDHCIRALRPRPPVESVYDAEFNFRANMLKSMIKHYEFAAQIPFESLDNQFSLIHQKNLITVNTSQLPVVKSITLKSKYTILRHNPKCQNICEKHPCYFVSPSEKVTSTLSLMELNEGLAEYAAVNGAQFIISEDALKCLVEHKRSWFLPVNVHEGLNLDNSCNTVVVIGDEFSLHKEPATVRTYTAFKHMLHQALVVPQESLKQIEGSHINTSEVKSSAVSTRNKDFMDTYSDEEENLVIDFELEEGNAKLNSEQKGISFPKKEPTTLKSRLNNGSNQCSCKEQPPPRSYTKWEVRNRSTNEKISIIVHCAHKAKNNESEVILEPIPEYQLDLGGSILPPDKIRSLALSLYLRRNATLLTVRLDGQTGDIVTYDYADLQELEDKHENSLISGAANVIYSTLNHLQGLLPGNYVLQHETQHGPNGLLYTARSYHTGTQSLSLEVSNTQLSDETEAQYLKTPTALGPVLLPYHKTRKILPLAFSPFPNHIAKQPRKFMNKPKIPPPVFQFASETTGSSSLPVTEKKPNRYLRHLDIQGCSRGRDRGLREHTQVALRQFEPPYSAHAAHRGWPICWLARHRGRRRCAIYCVHRTVTLDNRLCSSLKHFWCIVCDEECDRTVWERYYIATEYSVANTWTTSPKSSLRRASRAPRTISVDAMSVSFKTREVVDRLGCIKASEVHEFVVYEDRGENLNYFLQRDLTNTVNIVGTWGHPITNEGLSGSKRLQQRTTENKKSGVDRQQAESSRTKLRV</sequence>
<organism evidence="3 4">
    <name type="scientific">Eumeta variegata</name>
    <name type="common">Bagworm moth</name>
    <name type="synonym">Eumeta japonica</name>
    <dbReference type="NCBI Taxonomy" id="151549"/>
    <lineage>
        <taxon>Eukaryota</taxon>
        <taxon>Metazoa</taxon>
        <taxon>Ecdysozoa</taxon>
        <taxon>Arthropoda</taxon>
        <taxon>Hexapoda</taxon>
        <taxon>Insecta</taxon>
        <taxon>Pterygota</taxon>
        <taxon>Neoptera</taxon>
        <taxon>Endopterygota</taxon>
        <taxon>Lepidoptera</taxon>
        <taxon>Glossata</taxon>
        <taxon>Ditrysia</taxon>
        <taxon>Tineoidea</taxon>
        <taxon>Psychidae</taxon>
        <taxon>Oiketicinae</taxon>
        <taxon>Eumeta</taxon>
    </lineage>
</organism>
<feature type="region of interest" description="Disordered" evidence="1">
    <location>
        <begin position="225"/>
        <end position="248"/>
    </location>
</feature>